<evidence type="ECO:0000256" key="4">
    <source>
        <dbReference type="ARBA" id="ARBA00023163"/>
    </source>
</evidence>
<dbReference type="PANTHER" id="PTHR47338:SF27">
    <property type="entry name" value="ZN(II)2CYS6 TRANSCRIPTION FACTOR (EUROFUNG)"/>
    <property type="match status" value="1"/>
</dbReference>
<evidence type="ECO:0000256" key="3">
    <source>
        <dbReference type="ARBA" id="ARBA00023015"/>
    </source>
</evidence>
<evidence type="ECO:0000256" key="6">
    <source>
        <dbReference type="SAM" id="MobiDB-lite"/>
    </source>
</evidence>
<dbReference type="Proteomes" id="UP000620124">
    <property type="component" value="Unassembled WGS sequence"/>
</dbReference>
<dbReference type="PROSITE" id="PS50048">
    <property type="entry name" value="ZN2_CY6_FUNGAL_2"/>
    <property type="match status" value="1"/>
</dbReference>
<keyword evidence="2" id="KW-0479">Metal-binding</keyword>
<dbReference type="InterPro" id="IPR036864">
    <property type="entry name" value="Zn2-C6_fun-type_DNA-bd_sf"/>
</dbReference>
<dbReference type="InterPro" id="IPR001138">
    <property type="entry name" value="Zn2Cys6_DnaBD"/>
</dbReference>
<evidence type="ECO:0000256" key="2">
    <source>
        <dbReference type="ARBA" id="ARBA00022723"/>
    </source>
</evidence>
<comment type="subcellular location">
    <subcellularLocation>
        <location evidence="1">Nucleus</location>
    </subcellularLocation>
</comment>
<dbReference type="AlphaFoldDB" id="A0A8H6YX73"/>
<dbReference type="SMART" id="SM00066">
    <property type="entry name" value="GAL4"/>
    <property type="match status" value="1"/>
</dbReference>
<reference evidence="8" key="1">
    <citation type="submission" date="2020-05" db="EMBL/GenBank/DDBJ databases">
        <title>Mycena genomes resolve the evolution of fungal bioluminescence.</title>
        <authorList>
            <person name="Tsai I.J."/>
        </authorList>
    </citation>
    <scope>NUCLEOTIDE SEQUENCE</scope>
    <source>
        <strain evidence="8">CCC161011</strain>
    </source>
</reference>
<dbReference type="GO" id="GO:0000981">
    <property type="term" value="F:DNA-binding transcription factor activity, RNA polymerase II-specific"/>
    <property type="evidence" value="ECO:0007669"/>
    <property type="project" value="InterPro"/>
</dbReference>
<dbReference type="InterPro" id="IPR050815">
    <property type="entry name" value="TF_fung"/>
</dbReference>
<name>A0A8H6YX73_9AGAR</name>
<dbReference type="PANTHER" id="PTHR47338">
    <property type="entry name" value="ZN(II)2CYS6 TRANSCRIPTION FACTOR (EUROFUNG)-RELATED"/>
    <property type="match status" value="1"/>
</dbReference>
<dbReference type="PRINTS" id="PR00755">
    <property type="entry name" value="AFLATOXINBRP"/>
</dbReference>
<evidence type="ECO:0000313" key="8">
    <source>
        <dbReference type="EMBL" id="KAF7368748.1"/>
    </source>
</evidence>
<dbReference type="Gene3D" id="4.10.240.10">
    <property type="entry name" value="Zn(2)-C6 fungal-type DNA-binding domain"/>
    <property type="match status" value="1"/>
</dbReference>
<gene>
    <name evidence="8" type="ORF">MVEN_00199700</name>
</gene>
<evidence type="ECO:0000256" key="1">
    <source>
        <dbReference type="ARBA" id="ARBA00004123"/>
    </source>
</evidence>
<keyword evidence="3" id="KW-0805">Transcription regulation</keyword>
<comment type="caution">
    <text evidence="8">The sequence shown here is derived from an EMBL/GenBank/DDBJ whole genome shotgun (WGS) entry which is preliminary data.</text>
</comment>
<keyword evidence="4" id="KW-0804">Transcription</keyword>
<sequence length="357" mass="39028">MDSLYGDDMDLDSAYMNCLPPWFDPHPHPLDKPPPPPAPAPRLNLTGPATTGSIFYRTPRPEHPRLRTSQACEKCRARKAKCSGDHPSCARCLARGLPCQYAEVGRVRGPNKPKSSRSGSISSSTSADSRYVNVNVKRARRNTTLATIDIGGMSCYPRVRRTWIKVTMRTSSPTAASKRLSLPATLNIDPSLLSPMHGHASGPSYIYGSEYPASASDSASASASSAYTDSRRGSFAFDPALDALPLSPFPPSPLDVHSSPFPHEMKLQPGGHNYDYPALDPLDRRAPFSFEAGVRAWARFQVRRVRVRRRDAGLFALAHVVRSFVSSELIKREGCEAGDLAQHGAWARARARSRGAF</sequence>
<dbReference type="PROSITE" id="PS00463">
    <property type="entry name" value="ZN2_CY6_FUNGAL_1"/>
    <property type="match status" value="1"/>
</dbReference>
<dbReference type="GO" id="GO:0008270">
    <property type="term" value="F:zinc ion binding"/>
    <property type="evidence" value="ECO:0007669"/>
    <property type="project" value="InterPro"/>
</dbReference>
<dbReference type="OrthoDB" id="2399539at2759"/>
<protein>
    <recommendedName>
        <fullName evidence="7">Zn(2)-C6 fungal-type domain-containing protein</fullName>
    </recommendedName>
</protein>
<feature type="compositionally biased region" description="Low complexity" evidence="6">
    <location>
        <begin position="116"/>
        <end position="128"/>
    </location>
</feature>
<keyword evidence="5" id="KW-0539">Nucleus</keyword>
<feature type="domain" description="Zn(2)-C6 fungal-type" evidence="7">
    <location>
        <begin position="71"/>
        <end position="101"/>
    </location>
</feature>
<evidence type="ECO:0000313" key="9">
    <source>
        <dbReference type="Proteomes" id="UP000620124"/>
    </source>
</evidence>
<dbReference type="CDD" id="cd00067">
    <property type="entry name" value="GAL4"/>
    <property type="match status" value="1"/>
</dbReference>
<dbReference type="GO" id="GO:0005634">
    <property type="term" value="C:nucleus"/>
    <property type="evidence" value="ECO:0007669"/>
    <property type="project" value="UniProtKB-SubCell"/>
</dbReference>
<dbReference type="Pfam" id="PF00172">
    <property type="entry name" value="Zn_clus"/>
    <property type="match status" value="1"/>
</dbReference>
<evidence type="ECO:0000256" key="5">
    <source>
        <dbReference type="ARBA" id="ARBA00023242"/>
    </source>
</evidence>
<dbReference type="EMBL" id="JACAZI010000002">
    <property type="protein sequence ID" value="KAF7368748.1"/>
    <property type="molecule type" value="Genomic_DNA"/>
</dbReference>
<evidence type="ECO:0000259" key="7">
    <source>
        <dbReference type="PROSITE" id="PS50048"/>
    </source>
</evidence>
<keyword evidence="9" id="KW-1185">Reference proteome</keyword>
<feature type="region of interest" description="Disordered" evidence="6">
    <location>
        <begin position="105"/>
        <end position="128"/>
    </location>
</feature>
<dbReference type="SUPFAM" id="SSF57701">
    <property type="entry name" value="Zn2/Cys6 DNA-binding domain"/>
    <property type="match status" value="1"/>
</dbReference>
<proteinExistence type="predicted"/>
<organism evidence="8 9">
    <name type="scientific">Mycena venus</name>
    <dbReference type="NCBI Taxonomy" id="2733690"/>
    <lineage>
        <taxon>Eukaryota</taxon>
        <taxon>Fungi</taxon>
        <taxon>Dikarya</taxon>
        <taxon>Basidiomycota</taxon>
        <taxon>Agaricomycotina</taxon>
        <taxon>Agaricomycetes</taxon>
        <taxon>Agaricomycetidae</taxon>
        <taxon>Agaricales</taxon>
        <taxon>Marasmiineae</taxon>
        <taxon>Mycenaceae</taxon>
        <taxon>Mycena</taxon>
    </lineage>
</organism>
<accession>A0A8H6YX73</accession>